<keyword evidence="4" id="KW-0106">Calcium</keyword>
<proteinExistence type="inferred from homology"/>
<keyword evidence="9" id="KW-1185">Reference proteome</keyword>
<keyword evidence="3" id="KW-0378">Hydrolase</keyword>
<name>A0ABW5DZQ4_9BACT</name>
<keyword evidence="2" id="KW-0479">Metal-binding</keyword>
<feature type="region of interest" description="Disordered" evidence="5">
    <location>
        <begin position="506"/>
        <end position="541"/>
    </location>
</feature>
<feature type="domain" description="Sulfatase N-terminal" evidence="7">
    <location>
        <begin position="34"/>
        <end position="343"/>
    </location>
</feature>
<evidence type="ECO:0000313" key="8">
    <source>
        <dbReference type="EMBL" id="MFD2275822.1"/>
    </source>
</evidence>
<evidence type="ECO:0000256" key="3">
    <source>
        <dbReference type="ARBA" id="ARBA00022801"/>
    </source>
</evidence>
<dbReference type="Proteomes" id="UP001597297">
    <property type="component" value="Unassembled WGS sequence"/>
</dbReference>
<dbReference type="EMBL" id="JBHUJC010000013">
    <property type="protein sequence ID" value="MFD2275822.1"/>
    <property type="molecule type" value="Genomic_DNA"/>
</dbReference>
<dbReference type="PROSITE" id="PS00523">
    <property type="entry name" value="SULFATASE_1"/>
    <property type="match status" value="1"/>
</dbReference>
<dbReference type="PANTHER" id="PTHR42693">
    <property type="entry name" value="ARYLSULFATASE FAMILY MEMBER"/>
    <property type="match status" value="1"/>
</dbReference>
<dbReference type="Pfam" id="PF00884">
    <property type="entry name" value="Sulfatase"/>
    <property type="match status" value="1"/>
</dbReference>
<evidence type="ECO:0000256" key="4">
    <source>
        <dbReference type="ARBA" id="ARBA00022837"/>
    </source>
</evidence>
<dbReference type="InterPro" id="IPR017850">
    <property type="entry name" value="Alkaline_phosphatase_core_sf"/>
</dbReference>
<evidence type="ECO:0000256" key="6">
    <source>
        <dbReference type="SAM" id="SignalP"/>
    </source>
</evidence>
<reference evidence="9" key="1">
    <citation type="journal article" date="2019" name="Int. J. Syst. Evol. Microbiol.">
        <title>The Global Catalogue of Microorganisms (GCM) 10K type strain sequencing project: providing services to taxonomists for standard genome sequencing and annotation.</title>
        <authorList>
            <consortium name="The Broad Institute Genomics Platform"/>
            <consortium name="The Broad Institute Genome Sequencing Center for Infectious Disease"/>
            <person name="Wu L."/>
            <person name="Ma J."/>
        </authorList>
    </citation>
    <scope>NUCLEOTIDE SEQUENCE [LARGE SCALE GENOMIC DNA]</scope>
    <source>
        <strain evidence="9">JCM 16545</strain>
    </source>
</reference>
<dbReference type="PANTHER" id="PTHR42693:SF53">
    <property type="entry name" value="ENDO-4-O-SULFATASE"/>
    <property type="match status" value="1"/>
</dbReference>
<accession>A0ABW5DZQ4</accession>
<feature type="compositionally biased region" description="Basic and acidic residues" evidence="5">
    <location>
        <begin position="511"/>
        <end position="533"/>
    </location>
</feature>
<comment type="similarity">
    <text evidence="1">Belongs to the sulfatase family.</text>
</comment>
<dbReference type="RefSeq" id="WP_377095182.1">
    <property type="nucleotide sequence ID" value="NZ_JBHSJM010000001.1"/>
</dbReference>
<evidence type="ECO:0000259" key="7">
    <source>
        <dbReference type="Pfam" id="PF00884"/>
    </source>
</evidence>
<gene>
    <name evidence="8" type="ORF">ACFSQZ_05025</name>
</gene>
<comment type="caution">
    <text evidence="8">The sequence shown here is derived from an EMBL/GenBank/DDBJ whole genome shotgun (WGS) entry which is preliminary data.</text>
</comment>
<dbReference type="SUPFAM" id="SSF53649">
    <property type="entry name" value="Alkaline phosphatase-like"/>
    <property type="match status" value="1"/>
</dbReference>
<evidence type="ECO:0000256" key="2">
    <source>
        <dbReference type="ARBA" id="ARBA00022723"/>
    </source>
</evidence>
<evidence type="ECO:0000256" key="5">
    <source>
        <dbReference type="SAM" id="MobiDB-lite"/>
    </source>
</evidence>
<dbReference type="InterPro" id="IPR050738">
    <property type="entry name" value="Sulfatase"/>
</dbReference>
<dbReference type="Gene3D" id="3.30.1120.10">
    <property type="match status" value="1"/>
</dbReference>
<protein>
    <submittedName>
        <fullName evidence="8">Arylsulfatase</fullName>
    </submittedName>
</protein>
<dbReference type="InterPro" id="IPR000917">
    <property type="entry name" value="Sulfatase_N"/>
</dbReference>
<dbReference type="CDD" id="cd16146">
    <property type="entry name" value="ARS_like"/>
    <property type="match status" value="1"/>
</dbReference>
<evidence type="ECO:0000313" key="9">
    <source>
        <dbReference type="Proteomes" id="UP001597297"/>
    </source>
</evidence>
<feature type="signal peptide" evidence="6">
    <location>
        <begin position="1"/>
        <end position="26"/>
    </location>
</feature>
<feature type="chain" id="PRO_5045379778" evidence="6">
    <location>
        <begin position="27"/>
        <end position="541"/>
    </location>
</feature>
<dbReference type="Gene3D" id="3.40.720.10">
    <property type="entry name" value="Alkaline Phosphatase, subunit A"/>
    <property type="match status" value="1"/>
</dbReference>
<dbReference type="InterPro" id="IPR024607">
    <property type="entry name" value="Sulfatase_CS"/>
</dbReference>
<keyword evidence="6" id="KW-0732">Signal</keyword>
<sequence length="541" mass="60273">MQVYIKNKWLGALLLGALATSSLSIAKGLSGSRPNIIVVMTDDQGYGDLSCHGHPYIKTPNIDQLREQSTRFEDFHVSSSCAPTRAALMAGVHPFKVGVTHTIFHRDRMALDKKIMPQVLGEAGYATGIFGKWHLGDKDPYQPHMRGFDESLIHGGGIAGSSGIRSNGSYKDMLIRHNGRFVQTHGFCTDVFFGHAMQWMKQQHDAQKPFLACIFPNAPHGPWSAPEEYKKLYDGIEDPTAASKAGFFAMISNIDDNMGLLMKNLEAWGMADNTILIFMTDNGSVASSVYNAGMKGGKTNVHEGGSRVPFFIRLPDKIKAGRDIDTLARHYDLLPTFADLAGVDVSTLETDGRSLLPLIENPAAPWEKRLTFFHTGRWGNPESKHEKHRRNPGADNNKFLNFAIRDEQWRLTVNKGMEKDLELYAIKADPGEQTNLAQQNPELISILMESYGAWWDSCRPLMINEDADITKSGIIWPTYLKEQQKNGEVPDLIIPGVNTDVKVISMSTKGSKGEKEDVKDSREDLLKKREERKKSKPSNSP</sequence>
<evidence type="ECO:0000256" key="1">
    <source>
        <dbReference type="ARBA" id="ARBA00008779"/>
    </source>
</evidence>
<organism evidence="8 9">
    <name type="scientific">Rubritalea spongiae</name>
    <dbReference type="NCBI Taxonomy" id="430797"/>
    <lineage>
        <taxon>Bacteria</taxon>
        <taxon>Pseudomonadati</taxon>
        <taxon>Verrucomicrobiota</taxon>
        <taxon>Verrucomicrobiia</taxon>
        <taxon>Verrucomicrobiales</taxon>
        <taxon>Rubritaleaceae</taxon>
        <taxon>Rubritalea</taxon>
    </lineage>
</organism>